<evidence type="ECO:0000256" key="3">
    <source>
        <dbReference type="ARBA" id="ARBA00022692"/>
    </source>
</evidence>
<evidence type="ECO:0000256" key="4">
    <source>
        <dbReference type="ARBA" id="ARBA00022729"/>
    </source>
</evidence>
<evidence type="ECO:0000256" key="1">
    <source>
        <dbReference type="ARBA" id="ARBA00004167"/>
    </source>
</evidence>
<dbReference type="OrthoDB" id="2017114at2759"/>
<evidence type="ECO:0000259" key="10">
    <source>
        <dbReference type="Pfam" id="PF12819"/>
    </source>
</evidence>
<evidence type="ECO:0000256" key="7">
    <source>
        <dbReference type="ARBA" id="ARBA00023136"/>
    </source>
</evidence>
<keyword evidence="3 9" id="KW-0812">Transmembrane</keyword>
<feature type="domain" description="Malectin-like" evidence="10">
    <location>
        <begin position="3"/>
        <end position="283"/>
    </location>
</feature>
<evidence type="ECO:0000313" key="11">
    <source>
        <dbReference type="EMBL" id="CAA7034837.1"/>
    </source>
</evidence>
<proteinExistence type="predicted"/>
<keyword evidence="8" id="KW-0675">Receptor</keyword>
<feature type="transmembrane region" description="Helical" evidence="9">
    <location>
        <begin position="419"/>
        <end position="443"/>
    </location>
</feature>
<keyword evidence="6 9" id="KW-1133">Transmembrane helix</keyword>
<name>A0A6D2J1T9_9BRAS</name>
<keyword evidence="5" id="KW-0677">Repeat</keyword>
<comment type="caution">
    <text evidence="11">The sequence shown here is derived from an EMBL/GenBank/DDBJ whole genome shotgun (WGS) entry which is preliminary data.</text>
</comment>
<dbReference type="Pfam" id="PF13855">
    <property type="entry name" value="LRR_8"/>
    <property type="match status" value="1"/>
</dbReference>
<sequence>MYPKPCWNLRSFPKGERNCYNIKVKPDTKYLIRATFVYGNYDGLNAVPSFDLYLGPNMWTRVVHANDTNKEVIHVTAGSQSLLQICLVNTRTGTPFINVLELRPLDPKAYGNPSGSLKNLFRWYLGPSEVPKIRYPDDVYDRLWYPRKFPEKLWMPVATHLRVNTNNMYNPPEIVMMTAATLLNANATTLDVDWILEPPTAQCYPYTYFSELQTLGENDTREFSVFLNGALVYGPLTPEPLRANTVFIALPKQCTDGKCVLQITKTSRSTLPPVLSAVEVYTVMDNPQLGTNGSDVTGITDVQRTYDLTRLSWQGDPCVPKQFLWEGLTCNHSDNSTPPTIISLDLSSSGLSGVIPEVIQKLPHLQQLDLSNNSLGGAVPEFLANMNSLLLIVEGNPLVICTIGSCVDKNGKGDRTKDVVVPVTIAVVVASLALIICALLLFFHFRRKRSPGVVELEGPPPSNMQDPDDALFFPIHSESEISL</sequence>
<dbReference type="FunFam" id="3.80.10.10:FF:000129">
    <property type="entry name" value="Leucine-rich repeat receptor-like kinase"/>
    <property type="match status" value="1"/>
</dbReference>
<dbReference type="AlphaFoldDB" id="A0A6D2J1T9"/>
<organism evidence="11 12">
    <name type="scientific">Microthlaspi erraticum</name>
    <dbReference type="NCBI Taxonomy" id="1685480"/>
    <lineage>
        <taxon>Eukaryota</taxon>
        <taxon>Viridiplantae</taxon>
        <taxon>Streptophyta</taxon>
        <taxon>Embryophyta</taxon>
        <taxon>Tracheophyta</taxon>
        <taxon>Spermatophyta</taxon>
        <taxon>Magnoliopsida</taxon>
        <taxon>eudicotyledons</taxon>
        <taxon>Gunneridae</taxon>
        <taxon>Pentapetalae</taxon>
        <taxon>rosids</taxon>
        <taxon>malvids</taxon>
        <taxon>Brassicales</taxon>
        <taxon>Brassicaceae</taxon>
        <taxon>Coluteocarpeae</taxon>
        <taxon>Microthlaspi</taxon>
    </lineage>
</organism>
<keyword evidence="2" id="KW-0433">Leucine-rich repeat</keyword>
<comment type="subcellular location">
    <subcellularLocation>
        <location evidence="1">Membrane</location>
        <topology evidence="1">Single-pass membrane protein</topology>
    </subcellularLocation>
</comment>
<evidence type="ECO:0000313" key="12">
    <source>
        <dbReference type="Proteomes" id="UP000467841"/>
    </source>
</evidence>
<dbReference type="Gene3D" id="3.80.10.10">
    <property type="entry name" value="Ribonuclease Inhibitor"/>
    <property type="match status" value="1"/>
</dbReference>
<dbReference type="InterPro" id="IPR001611">
    <property type="entry name" value="Leu-rich_rpt"/>
</dbReference>
<evidence type="ECO:0000256" key="2">
    <source>
        <dbReference type="ARBA" id="ARBA00022614"/>
    </source>
</evidence>
<reference evidence="11" key="1">
    <citation type="submission" date="2020-01" db="EMBL/GenBank/DDBJ databases">
        <authorList>
            <person name="Mishra B."/>
        </authorList>
    </citation>
    <scope>NUCLEOTIDE SEQUENCE [LARGE SCALE GENOMIC DNA]</scope>
</reference>
<evidence type="ECO:0000256" key="8">
    <source>
        <dbReference type="ARBA" id="ARBA00023170"/>
    </source>
</evidence>
<dbReference type="SUPFAM" id="SSF52058">
    <property type="entry name" value="L domain-like"/>
    <property type="match status" value="1"/>
</dbReference>
<dbReference type="Proteomes" id="UP000467841">
    <property type="component" value="Unassembled WGS sequence"/>
</dbReference>
<keyword evidence="7 9" id="KW-0472">Membrane</keyword>
<dbReference type="InterPro" id="IPR024788">
    <property type="entry name" value="Malectin-like_Carb-bd_dom"/>
</dbReference>
<protein>
    <recommendedName>
        <fullName evidence="10">Malectin-like domain-containing protein</fullName>
    </recommendedName>
</protein>
<dbReference type="PANTHER" id="PTHR45631:SF86">
    <property type="entry name" value="LEUCINE-RICH REPEAT PROTEIN KINASE FAMILY PROTEIN"/>
    <property type="match status" value="1"/>
</dbReference>
<accession>A0A6D2J1T9</accession>
<keyword evidence="12" id="KW-1185">Reference proteome</keyword>
<dbReference type="GO" id="GO:0016020">
    <property type="term" value="C:membrane"/>
    <property type="evidence" value="ECO:0007669"/>
    <property type="project" value="UniProtKB-SubCell"/>
</dbReference>
<evidence type="ECO:0000256" key="9">
    <source>
        <dbReference type="SAM" id="Phobius"/>
    </source>
</evidence>
<evidence type="ECO:0000256" key="5">
    <source>
        <dbReference type="ARBA" id="ARBA00022737"/>
    </source>
</evidence>
<dbReference type="InterPro" id="IPR032675">
    <property type="entry name" value="LRR_dom_sf"/>
</dbReference>
<keyword evidence="4" id="KW-0732">Signal</keyword>
<dbReference type="Pfam" id="PF12819">
    <property type="entry name" value="Malectin_like"/>
    <property type="match status" value="1"/>
</dbReference>
<gene>
    <name evidence="11" type="ORF">MERR_LOCUS22072</name>
</gene>
<dbReference type="PANTHER" id="PTHR45631">
    <property type="entry name" value="OS07G0107800 PROTEIN-RELATED"/>
    <property type="match status" value="1"/>
</dbReference>
<dbReference type="EMBL" id="CACVBM020001151">
    <property type="protein sequence ID" value="CAA7034837.1"/>
    <property type="molecule type" value="Genomic_DNA"/>
</dbReference>
<evidence type="ECO:0000256" key="6">
    <source>
        <dbReference type="ARBA" id="ARBA00022989"/>
    </source>
</evidence>